<dbReference type="SUPFAM" id="SSF54928">
    <property type="entry name" value="RNA-binding domain, RBD"/>
    <property type="match status" value="1"/>
</dbReference>
<dbReference type="InterPro" id="IPR025715">
    <property type="entry name" value="FoP_C"/>
</dbReference>
<dbReference type="SMART" id="SM00360">
    <property type="entry name" value="RRM"/>
    <property type="match status" value="1"/>
</dbReference>
<dbReference type="Gene3D" id="3.30.70.330">
    <property type="match status" value="1"/>
</dbReference>
<dbReference type="SMART" id="SM01218">
    <property type="entry name" value="FoP_duplication"/>
    <property type="match status" value="1"/>
</dbReference>
<keyword evidence="1 2" id="KW-0694">RNA-binding</keyword>
<evidence type="ECO:0000256" key="2">
    <source>
        <dbReference type="PROSITE-ProRule" id="PRU00176"/>
    </source>
</evidence>
<name>A0A9K3H7W2_HELAN</name>
<reference evidence="5" key="1">
    <citation type="journal article" date="2017" name="Nature">
        <title>The sunflower genome provides insights into oil metabolism, flowering and Asterid evolution.</title>
        <authorList>
            <person name="Badouin H."/>
            <person name="Gouzy J."/>
            <person name="Grassa C.J."/>
            <person name="Murat F."/>
            <person name="Staton S.E."/>
            <person name="Cottret L."/>
            <person name="Lelandais-Briere C."/>
            <person name="Owens G.L."/>
            <person name="Carrere S."/>
            <person name="Mayjonade B."/>
            <person name="Legrand L."/>
            <person name="Gill N."/>
            <person name="Kane N.C."/>
            <person name="Bowers J.E."/>
            <person name="Hubner S."/>
            <person name="Bellec A."/>
            <person name="Berard A."/>
            <person name="Berges H."/>
            <person name="Blanchet N."/>
            <person name="Boniface M.C."/>
            <person name="Brunel D."/>
            <person name="Catrice O."/>
            <person name="Chaidir N."/>
            <person name="Claudel C."/>
            <person name="Donnadieu C."/>
            <person name="Faraut T."/>
            <person name="Fievet G."/>
            <person name="Helmstetter N."/>
            <person name="King M."/>
            <person name="Knapp S.J."/>
            <person name="Lai Z."/>
            <person name="Le Paslier M.C."/>
            <person name="Lippi Y."/>
            <person name="Lorenzon L."/>
            <person name="Mandel J.R."/>
            <person name="Marage G."/>
            <person name="Marchand G."/>
            <person name="Marquand E."/>
            <person name="Bret-Mestries E."/>
            <person name="Morien E."/>
            <person name="Nambeesan S."/>
            <person name="Nguyen T."/>
            <person name="Pegot-Espagnet P."/>
            <person name="Pouilly N."/>
            <person name="Raftis F."/>
            <person name="Sallet E."/>
            <person name="Schiex T."/>
            <person name="Thomas J."/>
            <person name="Vandecasteele C."/>
            <person name="Vares D."/>
            <person name="Vear F."/>
            <person name="Vautrin S."/>
            <person name="Crespi M."/>
            <person name="Mangin B."/>
            <person name="Burke J.M."/>
            <person name="Salse J."/>
            <person name="Munos S."/>
            <person name="Vincourt P."/>
            <person name="Rieseberg L.H."/>
            <person name="Langlade N.B."/>
        </authorList>
    </citation>
    <scope>NUCLEOTIDE SEQUENCE</scope>
    <source>
        <tissue evidence="5">Leaves</tissue>
    </source>
</reference>
<dbReference type="EMBL" id="MNCJ02000329">
    <property type="protein sequence ID" value="KAF5769316.1"/>
    <property type="molecule type" value="Genomic_DNA"/>
</dbReference>
<evidence type="ECO:0000259" key="4">
    <source>
        <dbReference type="PROSITE" id="PS50102"/>
    </source>
</evidence>
<dbReference type="Proteomes" id="UP000215914">
    <property type="component" value="Unassembled WGS sequence"/>
</dbReference>
<dbReference type="PANTHER" id="PTHR19965">
    <property type="entry name" value="RNA AND EXPORT FACTOR BINDING PROTEIN"/>
    <property type="match status" value="1"/>
</dbReference>
<evidence type="ECO:0000256" key="1">
    <source>
        <dbReference type="ARBA" id="ARBA00022884"/>
    </source>
</evidence>
<evidence type="ECO:0000313" key="6">
    <source>
        <dbReference type="Proteomes" id="UP000215914"/>
    </source>
</evidence>
<sequence length="213" mass="23054">MSFRKPKSSPWQRNLLEESLTAAGVPGFDNVAKLNVSNLDIGVTNEDIRELFSEIGELKRYAIHYDKYGRPSGSAEVLFARRSDAFQALKRYNNVQLDGKPMKIEIEGSNTKTPVSARVNVVGGLNGQRTVVMTSRMGRGRGAIAANRAFGNRGGVRNGRGGMTNMRGGIGGGRGRGRGQSGGRGRGRGKKPAVDKSADELDKELENYHAMQS</sequence>
<dbReference type="InterPro" id="IPR000504">
    <property type="entry name" value="RRM_dom"/>
</dbReference>
<accession>A0A9K3H7W2</accession>
<feature type="compositionally biased region" description="Gly residues" evidence="3">
    <location>
        <begin position="155"/>
        <end position="184"/>
    </location>
</feature>
<protein>
    <submittedName>
        <fullName evidence="5">Chromatin target of PRMT1 protein</fullName>
    </submittedName>
</protein>
<evidence type="ECO:0000313" key="5">
    <source>
        <dbReference type="EMBL" id="KAF5769316.1"/>
    </source>
</evidence>
<proteinExistence type="predicted"/>
<dbReference type="CDD" id="cd12680">
    <property type="entry name" value="RRM_THOC4"/>
    <property type="match status" value="1"/>
</dbReference>
<dbReference type="Pfam" id="PF00076">
    <property type="entry name" value="RRM_1"/>
    <property type="match status" value="1"/>
</dbReference>
<dbReference type="PROSITE" id="PS50102">
    <property type="entry name" value="RRM"/>
    <property type="match status" value="1"/>
</dbReference>
<dbReference type="AlphaFoldDB" id="A0A9K3H7W2"/>
<dbReference type="InterPro" id="IPR035979">
    <property type="entry name" value="RBD_domain_sf"/>
</dbReference>
<keyword evidence="6" id="KW-1185">Reference proteome</keyword>
<reference evidence="5" key="2">
    <citation type="submission" date="2020-06" db="EMBL/GenBank/DDBJ databases">
        <title>Helianthus annuus Genome sequencing and assembly Release 2.</title>
        <authorList>
            <person name="Gouzy J."/>
            <person name="Langlade N."/>
            <person name="Munos S."/>
        </authorList>
    </citation>
    <scope>NUCLEOTIDE SEQUENCE</scope>
    <source>
        <tissue evidence="5">Leaves</tissue>
    </source>
</reference>
<dbReference type="InterPro" id="IPR012677">
    <property type="entry name" value="Nucleotide-bd_a/b_plait_sf"/>
</dbReference>
<feature type="compositionally biased region" description="Basic and acidic residues" evidence="3">
    <location>
        <begin position="192"/>
        <end position="207"/>
    </location>
</feature>
<feature type="domain" description="RRM" evidence="4">
    <location>
        <begin position="32"/>
        <end position="109"/>
    </location>
</feature>
<dbReference type="GO" id="GO:0003723">
    <property type="term" value="F:RNA binding"/>
    <property type="evidence" value="ECO:0007669"/>
    <property type="project" value="UniProtKB-UniRule"/>
</dbReference>
<gene>
    <name evidence="5" type="ORF">HanXRQr2_Chr14g0646811</name>
</gene>
<organism evidence="5 6">
    <name type="scientific">Helianthus annuus</name>
    <name type="common">Common sunflower</name>
    <dbReference type="NCBI Taxonomy" id="4232"/>
    <lineage>
        <taxon>Eukaryota</taxon>
        <taxon>Viridiplantae</taxon>
        <taxon>Streptophyta</taxon>
        <taxon>Embryophyta</taxon>
        <taxon>Tracheophyta</taxon>
        <taxon>Spermatophyta</taxon>
        <taxon>Magnoliopsida</taxon>
        <taxon>eudicotyledons</taxon>
        <taxon>Gunneridae</taxon>
        <taxon>Pentapetalae</taxon>
        <taxon>asterids</taxon>
        <taxon>campanulids</taxon>
        <taxon>Asterales</taxon>
        <taxon>Asteraceae</taxon>
        <taxon>Asteroideae</taxon>
        <taxon>Heliantheae alliance</taxon>
        <taxon>Heliantheae</taxon>
        <taxon>Helianthus</taxon>
    </lineage>
</organism>
<comment type="caution">
    <text evidence="5">The sequence shown here is derived from an EMBL/GenBank/DDBJ whole genome shotgun (WGS) entry which is preliminary data.</text>
</comment>
<dbReference type="PANTHER" id="PTHR19965:SF99">
    <property type="entry name" value="RNA-BINDING (RRM_RBD_RNP MOTIFS) FAMILY PROTEIN-RELATED"/>
    <property type="match status" value="1"/>
</dbReference>
<dbReference type="Gramene" id="mRNA:HanXRQr2_Chr14g0646811">
    <property type="protein sequence ID" value="mRNA:HanXRQr2_Chr14g0646811"/>
    <property type="gene ID" value="HanXRQr2_Chr14g0646811"/>
</dbReference>
<evidence type="ECO:0000256" key="3">
    <source>
        <dbReference type="SAM" id="MobiDB-lite"/>
    </source>
</evidence>
<dbReference type="InterPro" id="IPR051229">
    <property type="entry name" value="ALYREF_mRNA_export"/>
</dbReference>
<feature type="region of interest" description="Disordered" evidence="3">
    <location>
        <begin position="155"/>
        <end position="213"/>
    </location>
</feature>